<feature type="compositionally biased region" description="Low complexity" evidence="1">
    <location>
        <begin position="1"/>
        <end position="10"/>
    </location>
</feature>
<feature type="compositionally biased region" description="Low complexity" evidence="1">
    <location>
        <begin position="107"/>
        <end position="136"/>
    </location>
</feature>
<feature type="transmembrane region" description="Helical" evidence="2">
    <location>
        <begin position="28"/>
        <end position="46"/>
    </location>
</feature>
<keyword evidence="2" id="KW-0472">Membrane</keyword>
<evidence type="ECO:0000313" key="4">
    <source>
        <dbReference type="Proteomes" id="UP001500393"/>
    </source>
</evidence>
<feature type="compositionally biased region" description="Pro residues" evidence="1">
    <location>
        <begin position="81"/>
        <end position="91"/>
    </location>
</feature>
<accession>A0ABN2CFR7</accession>
<comment type="caution">
    <text evidence="3">The sequence shown here is derived from an EMBL/GenBank/DDBJ whole genome shotgun (WGS) entry which is preliminary data.</text>
</comment>
<keyword evidence="4" id="KW-1185">Reference proteome</keyword>
<reference evidence="3 4" key="1">
    <citation type="journal article" date="2019" name="Int. J. Syst. Evol. Microbiol.">
        <title>The Global Catalogue of Microorganisms (GCM) 10K type strain sequencing project: providing services to taxonomists for standard genome sequencing and annotation.</title>
        <authorList>
            <consortium name="The Broad Institute Genomics Platform"/>
            <consortium name="The Broad Institute Genome Sequencing Center for Infectious Disease"/>
            <person name="Wu L."/>
            <person name="Ma J."/>
        </authorList>
    </citation>
    <scope>NUCLEOTIDE SEQUENCE [LARGE SCALE GENOMIC DNA]</scope>
    <source>
        <strain evidence="3 4">JCM 14969</strain>
    </source>
</reference>
<feature type="region of interest" description="Disordered" evidence="1">
    <location>
        <begin position="63"/>
        <end position="175"/>
    </location>
</feature>
<gene>
    <name evidence="3" type="ORF">GCM10009789_08930</name>
</gene>
<evidence type="ECO:0000256" key="1">
    <source>
        <dbReference type="SAM" id="MobiDB-lite"/>
    </source>
</evidence>
<evidence type="ECO:0000256" key="2">
    <source>
        <dbReference type="SAM" id="Phobius"/>
    </source>
</evidence>
<dbReference type="EMBL" id="BAAAOS010000007">
    <property type="protein sequence ID" value="GAA1557737.1"/>
    <property type="molecule type" value="Genomic_DNA"/>
</dbReference>
<feature type="compositionally biased region" description="Basic and acidic residues" evidence="1">
    <location>
        <begin position="190"/>
        <end position="199"/>
    </location>
</feature>
<name>A0ABN2CFR7_9ACTN</name>
<organism evidence="3 4">
    <name type="scientific">Kribbella sancticallisti</name>
    <dbReference type="NCBI Taxonomy" id="460087"/>
    <lineage>
        <taxon>Bacteria</taxon>
        <taxon>Bacillati</taxon>
        <taxon>Actinomycetota</taxon>
        <taxon>Actinomycetes</taxon>
        <taxon>Propionibacteriales</taxon>
        <taxon>Kribbellaceae</taxon>
        <taxon>Kribbella</taxon>
    </lineage>
</organism>
<feature type="compositionally biased region" description="Low complexity" evidence="1">
    <location>
        <begin position="219"/>
        <end position="231"/>
    </location>
</feature>
<dbReference type="InterPro" id="IPR035940">
    <property type="entry name" value="CAP_sf"/>
</dbReference>
<feature type="compositionally biased region" description="Low complexity" evidence="1">
    <location>
        <begin position="147"/>
        <end position="160"/>
    </location>
</feature>
<evidence type="ECO:0000313" key="3">
    <source>
        <dbReference type="EMBL" id="GAA1557737.1"/>
    </source>
</evidence>
<protein>
    <submittedName>
        <fullName evidence="3">Uncharacterized protein</fullName>
    </submittedName>
</protein>
<feature type="region of interest" description="Disordered" evidence="1">
    <location>
        <begin position="1"/>
        <end position="23"/>
    </location>
</feature>
<keyword evidence="2" id="KW-0812">Transmembrane</keyword>
<dbReference type="Gene3D" id="3.40.33.10">
    <property type="entry name" value="CAP"/>
    <property type="match status" value="1"/>
</dbReference>
<sequence length="290" mass="30151">MSQRGTASWGRRSRRAAARPESRAKRTLVALGTVVLVITPISWILLHEPQSDQADASVPYVTRDDDTYLEPSNEPVVDTPTPAPDDSPTPTPEQTTGTPTPTPSKTPTPGQTPSTTPTDGPTTTAPTDGPGTTSAPTRPPTTEDPKPSSSPSSTPSTPRTTTPPPPADDGNMEAAEQELFTLVDNARVERGCQPLERDSNLTGGARSEAGDRAESGQLSGTTSSKAAAGGKGMTAKAAFDRLKSDSSGTLFNCGLDELGVGRAEADYCSSKLLGLCVGTSTRVAWVADFK</sequence>
<dbReference type="Proteomes" id="UP001500393">
    <property type="component" value="Unassembled WGS sequence"/>
</dbReference>
<feature type="region of interest" description="Disordered" evidence="1">
    <location>
        <begin position="190"/>
        <end position="231"/>
    </location>
</feature>
<keyword evidence="2" id="KW-1133">Transmembrane helix</keyword>
<dbReference type="RefSeq" id="WP_344210026.1">
    <property type="nucleotide sequence ID" value="NZ_BAAAOS010000007.1"/>
</dbReference>
<proteinExistence type="predicted"/>